<feature type="transmembrane region" description="Helical" evidence="7">
    <location>
        <begin position="348"/>
        <end position="369"/>
    </location>
</feature>
<feature type="domain" description="Man1/Src1-like C-terminal" evidence="8">
    <location>
        <begin position="203"/>
        <end position="392"/>
    </location>
</feature>
<evidence type="ECO:0000256" key="5">
    <source>
        <dbReference type="ARBA" id="ARBA00023242"/>
    </source>
</evidence>
<evidence type="ECO:0000256" key="4">
    <source>
        <dbReference type="ARBA" id="ARBA00023136"/>
    </source>
</evidence>
<feature type="transmembrane region" description="Helical" evidence="7">
    <location>
        <begin position="138"/>
        <end position="160"/>
    </location>
</feature>
<reference evidence="9 10" key="1">
    <citation type="journal article" date="2016" name="Proc. Natl. Acad. Sci. U.S.A.">
        <title>Lipid metabolic changes in an early divergent fungus govern the establishment of a mutualistic symbiosis with endobacteria.</title>
        <authorList>
            <person name="Lastovetsky O.A."/>
            <person name="Gaspar M.L."/>
            <person name="Mondo S.J."/>
            <person name="LaButti K.M."/>
            <person name="Sandor L."/>
            <person name="Grigoriev I.V."/>
            <person name="Henry S.A."/>
            <person name="Pawlowska T.E."/>
        </authorList>
    </citation>
    <scope>NUCLEOTIDE SEQUENCE [LARGE SCALE GENOMIC DNA]</scope>
    <source>
        <strain evidence="9 10">ATCC 11559</strain>
    </source>
</reference>
<feature type="compositionally biased region" description="Acidic residues" evidence="6">
    <location>
        <begin position="91"/>
        <end position="102"/>
    </location>
</feature>
<evidence type="ECO:0000256" key="2">
    <source>
        <dbReference type="ARBA" id="ARBA00022692"/>
    </source>
</evidence>
<organism evidence="9 10">
    <name type="scientific">Rhizopus microsporus</name>
    <dbReference type="NCBI Taxonomy" id="58291"/>
    <lineage>
        <taxon>Eukaryota</taxon>
        <taxon>Fungi</taxon>
        <taxon>Fungi incertae sedis</taxon>
        <taxon>Mucoromycota</taxon>
        <taxon>Mucoromycotina</taxon>
        <taxon>Mucoromycetes</taxon>
        <taxon>Mucorales</taxon>
        <taxon>Mucorineae</taxon>
        <taxon>Rhizopodaceae</taxon>
        <taxon>Rhizopus</taxon>
    </lineage>
</organism>
<keyword evidence="2 7" id="KW-0812">Transmembrane</keyword>
<evidence type="ECO:0000313" key="9">
    <source>
        <dbReference type="EMBL" id="ORE18175.1"/>
    </source>
</evidence>
<dbReference type="EMBL" id="KV921336">
    <property type="protein sequence ID" value="ORE18175.1"/>
    <property type="molecule type" value="Genomic_DNA"/>
</dbReference>
<dbReference type="VEuPathDB" id="FungiDB:BCV72DRAFT_245834"/>
<feature type="region of interest" description="Disordered" evidence="6">
    <location>
        <begin position="69"/>
        <end position="105"/>
    </location>
</feature>
<gene>
    <name evidence="9" type="ORF">BCV71DRAFT_285708</name>
</gene>
<keyword evidence="5" id="KW-0539">Nucleus</keyword>
<feature type="transmembrane region" description="Helical" evidence="7">
    <location>
        <begin position="317"/>
        <end position="342"/>
    </location>
</feature>
<comment type="subcellular location">
    <subcellularLocation>
        <location evidence="1">Nucleus membrane</location>
    </subcellularLocation>
</comment>
<name>A0A1X0S1J5_RHIZD</name>
<evidence type="ECO:0000256" key="6">
    <source>
        <dbReference type="SAM" id="MobiDB-lite"/>
    </source>
</evidence>
<evidence type="ECO:0000313" key="10">
    <source>
        <dbReference type="Proteomes" id="UP000242381"/>
    </source>
</evidence>
<sequence length="436" mass="50340">MIPEEFYCLRPSHDLRCLKKTELKDILMKHGVHYGLLMKRVKLYRLFKSKRLSRRDEIVNTYYAAMENQSPINANGDEDNRSDSSYCPGDESGESDAPGEDNGELRDGVDANELAQLYSDSSLSLENLRQLYEQRQAYSVWLTIRTMIMAIANTCVSYLPSNASDYFLSFIFISAALALSLTHFLMAMTLFRYMHGYCSTYEAQKLYNLGGLLFIYDKCVHTADMIKRIDKVMKQMEHSLAIAQGNPIYGEYKRNLKHHELPQNIAAFYQSDLLDEMKPYVNNNELTTTEVYGILNLALKKLSEHSMVYVWENKDGVPMVATTSATFPFTYYLSMVSCMFFYSISRYIVLSVILTAVSITVVNAGKGYFKHRRAYKDKIDCFAFSILTWLRYPQQFNEERTCIIYPPFRHFDCIPVDILKAALMCFDGRCSAKDWD</sequence>
<dbReference type="InterPro" id="IPR018996">
    <property type="entry name" value="Man1/Src1-like_C"/>
</dbReference>
<evidence type="ECO:0000259" key="8">
    <source>
        <dbReference type="Pfam" id="PF09402"/>
    </source>
</evidence>
<dbReference type="AlphaFoldDB" id="A0A1X0S1J5"/>
<feature type="transmembrane region" description="Helical" evidence="7">
    <location>
        <begin position="166"/>
        <end position="191"/>
    </location>
</feature>
<evidence type="ECO:0000256" key="3">
    <source>
        <dbReference type="ARBA" id="ARBA00022989"/>
    </source>
</evidence>
<evidence type="ECO:0000256" key="1">
    <source>
        <dbReference type="ARBA" id="ARBA00004126"/>
    </source>
</evidence>
<dbReference type="Proteomes" id="UP000242381">
    <property type="component" value="Unassembled WGS sequence"/>
</dbReference>
<protein>
    <recommendedName>
        <fullName evidence="8">Man1/Src1-like C-terminal domain-containing protein</fullName>
    </recommendedName>
</protein>
<dbReference type="Pfam" id="PF09402">
    <property type="entry name" value="MSC"/>
    <property type="match status" value="1"/>
</dbReference>
<keyword evidence="4 7" id="KW-0472">Membrane</keyword>
<dbReference type="GO" id="GO:0031965">
    <property type="term" value="C:nuclear membrane"/>
    <property type="evidence" value="ECO:0007669"/>
    <property type="project" value="UniProtKB-SubCell"/>
</dbReference>
<keyword evidence="3 7" id="KW-1133">Transmembrane helix</keyword>
<accession>A0A1X0S1J5</accession>
<evidence type="ECO:0000256" key="7">
    <source>
        <dbReference type="SAM" id="Phobius"/>
    </source>
</evidence>
<proteinExistence type="predicted"/>